<organism evidence="2">
    <name type="scientific">Zea mays</name>
    <name type="common">Maize</name>
    <dbReference type="NCBI Taxonomy" id="4577"/>
    <lineage>
        <taxon>Eukaryota</taxon>
        <taxon>Viridiplantae</taxon>
        <taxon>Streptophyta</taxon>
        <taxon>Embryophyta</taxon>
        <taxon>Tracheophyta</taxon>
        <taxon>Spermatophyta</taxon>
        <taxon>Magnoliopsida</taxon>
        <taxon>Liliopsida</taxon>
        <taxon>Poales</taxon>
        <taxon>Poaceae</taxon>
        <taxon>PACMAD clade</taxon>
        <taxon>Panicoideae</taxon>
        <taxon>Andropogonodae</taxon>
        <taxon>Andropogoneae</taxon>
        <taxon>Tripsacinae</taxon>
        <taxon>Zea</taxon>
    </lineage>
</organism>
<proteinExistence type="evidence at transcript level"/>
<protein>
    <submittedName>
        <fullName evidence="2">Uncharacterized protein</fullName>
    </submittedName>
</protein>
<evidence type="ECO:0000256" key="1">
    <source>
        <dbReference type="SAM" id="MobiDB-lite"/>
    </source>
</evidence>
<evidence type="ECO:0000313" key="2">
    <source>
        <dbReference type="EMBL" id="ACL53159.1"/>
    </source>
</evidence>
<reference evidence="2" key="1">
    <citation type="journal article" date="2009" name="PLoS Genet.">
        <title>Sequencing, mapping, and analysis of 27,455 maize full-length cDNAs.</title>
        <authorList>
            <person name="Soderlund C."/>
            <person name="Descour A."/>
            <person name="Kudrna D."/>
            <person name="Bomhoff M."/>
            <person name="Boyd L."/>
            <person name="Currie J."/>
            <person name="Angelova A."/>
            <person name="Collura K."/>
            <person name="Wissotski M."/>
            <person name="Ashley E."/>
            <person name="Morrow D."/>
            <person name="Fernandes J."/>
            <person name="Walbot V."/>
            <person name="Yu Y."/>
        </authorList>
    </citation>
    <scope>NUCLEOTIDE SEQUENCE</scope>
    <source>
        <strain evidence="2">B73</strain>
    </source>
</reference>
<name>B7ZZ10_MAIZE</name>
<feature type="region of interest" description="Disordered" evidence="1">
    <location>
        <begin position="1"/>
        <end position="62"/>
    </location>
</feature>
<reference evidence="2" key="2">
    <citation type="submission" date="2012-06" db="EMBL/GenBank/DDBJ databases">
        <authorList>
            <person name="Yu Y."/>
            <person name="Currie J."/>
            <person name="Lomeli R."/>
            <person name="Angelova A."/>
            <person name="Collura K."/>
            <person name="Wissotski M."/>
            <person name="Campos D."/>
            <person name="Kudrna D."/>
            <person name="Golser W."/>
            <person name="Ashely E."/>
            <person name="Descour A."/>
            <person name="Fernandes J."/>
            <person name="Soderlund C."/>
            <person name="Walbot V."/>
        </authorList>
    </citation>
    <scope>NUCLEOTIDE SEQUENCE</scope>
    <source>
        <strain evidence="2">B73</strain>
    </source>
</reference>
<feature type="compositionally biased region" description="Polar residues" evidence="1">
    <location>
        <begin position="1"/>
        <end position="20"/>
    </location>
</feature>
<sequence>MVKWMWTSSRPGRSTAGSTPSLPPLMVNTITRSSPHDEESPSMKPSTRAVLAAAVSPSPPRR</sequence>
<dbReference type="AlphaFoldDB" id="B7ZZ10"/>
<accession>B7ZZ10</accession>
<dbReference type="EMBL" id="BT054552">
    <property type="protein sequence ID" value="ACL53159.1"/>
    <property type="molecule type" value="mRNA"/>
</dbReference>